<keyword evidence="5" id="KW-1185">Reference proteome</keyword>
<evidence type="ECO:0000259" key="3">
    <source>
        <dbReference type="Pfam" id="PF01156"/>
    </source>
</evidence>
<dbReference type="InterPro" id="IPR036452">
    <property type="entry name" value="Ribo_hydro-like"/>
</dbReference>
<reference evidence="4 5" key="1">
    <citation type="submission" date="2024-04" db="EMBL/GenBank/DDBJ databases">
        <title>Complete genome sequence of Nguyenibacter vanlangesis HBCM-1154, a strain capable of nitrogen fixation, IAA production, and phosphorus solubilization isolated from sugarcane soil.</title>
        <authorList>
            <person name="MY HANH P."/>
        </authorList>
    </citation>
    <scope>NUCLEOTIDE SEQUENCE [LARGE SCALE GENOMIC DNA]</scope>
    <source>
        <strain evidence="4 5">HBCM 1154</strain>
    </source>
</reference>
<dbReference type="GO" id="GO:0016787">
    <property type="term" value="F:hydrolase activity"/>
    <property type="evidence" value="ECO:0007669"/>
    <property type="project" value="UniProtKB-KW"/>
</dbReference>
<dbReference type="EMBL" id="CP152276">
    <property type="protein sequence ID" value="XAE41474.1"/>
    <property type="molecule type" value="Genomic_DNA"/>
</dbReference>
<dbReference type="PANTHER" id="PTHR12304:SF4">
    <property type="entry name" value="URIDINE NUCLEOSIDASE"/>
    <property type="match status" value="1"/>
</dbReference>
<dbReference type="CDD" id="cd02650">
    <property type="entry name" value="nuc_hydro_CaPnhB"/>
    <property type="match status" value="1"/>
</dbReference>
<proteinExistence type="predicted"/>
<dbReference type="RefSeq" id="WP_342627405.1">
    <property type="nucleotide sequence ID" value="NZ_CP152276.1"/>
</dbReference>
<accession>A0ABZ3D155</accession>
<dbReference type="Proteomes" id="UP001449795">
    <property type="component" value="Chromosome"/>
</dbReference>
<dbReference type="Gene3D" id="3.90.245.10">
    <property type="entry name" value="Ribonucleoside hydrolase-like"/>
    <property type="match status" value="1"/>
</dbReference>
<protein>
    <submittedName>
        <fullName evidence="4">Nucleoside hydrolase</fullName>
    </submittedName>
</protein>
<sequence length="329" mass="34438">MMRRHKVIFDTDPGVDDAMALRFLTRRPEFDLLAVTTVFGNLDIGTVTRNALWLADRMDLSVPVARGAAAPLARARGHGAPHVHGANGLGDIPLTGPLTGLLADPSVRAADPRPAWQVIVELVRAHPGEVTLIAVGPLTNLALALAHDPEIAGLVAGVSLMGGAFGTRGHRGNVSPVAEANILSDPEAADRVVTAPWPVTMLGLDVTQHVVMDAAYLDRLGAAGGADGVFLRAVSRFYQAFHERSRGLAGIFAHDSLAVIQVMAPHLFTLRRGPVRVACGGIADGQTIQKPDGVPCPPLPAWDVHPAQAVAVDVDAAGALTLYAETFGV</sequence>
<feature type="domain" description="Inosine/uridine-preferring nucleoside hydrolase" evidence="3">
    <location>
        <begin position="7"/>
        <end position="318"/>
    </location>
</feature>
<dbReference type="Pfam" id="PF01156">
    <property type="entry name" value="IU_nuc_hydro"/>
    <property type="match status" value="1"/>
</dbReference>
<gene>
    <name evidence="4" type="ORF">AAC691_14350</name>
</gene>
<evidence type="ECO:0000313" key="5">
    <source>
        <dbReference type="Proteomes" id="UP001449795"/>
    </source>
</evidence>
<dbReference type="SUPFAM" id="SSF53590">
    <property type="entry name" value="Nucleoside hydrolase"/>
    <property type="match status" value="1"/>
</dbReference>
<dbReference type="InterPro" id="IPR001910">
    <property type="entry name" value="Inosine/uridine_hydrolase_dom"/>
</dbReference>
<dbReference type="InterPro" id="IPR023186">
    <property type="entry name" value="IUNH"/>
</dbReference>
<evidence type="ECO:0000313" key="4">
    <source>
        <dbReference type="EMBL" id="XAE41474.1"/>
    </source>
</evidence>
<evidence type="ECO:0000256" key="2">
    <source>
        <dbReference type="ARBA" id="ARBA00023295"/>
    </source>
</evidence>
<keyword evidence="2" id="KW-0326">Glycosidase</keyword>
<evidence type="ECO:0000256" key="1">
    <source>
        <dbReference type="ARBA" id="ARBA00022801"/>
    </source>
</evidence>
<name>A0ABZ3D155_9PROT</name>
<keyword evidence="1 4" id="KW-0378">Hydrolase</keyword>
<dbReference type="PANTHER" id="PTHR12304">
    <property type="entry name" value="INOSINE-URIDINE PREFERRING NUCLEOSIDE HYDROLASE"/>
    <property type="match status" value="1"/>
</dbReference>
<organism evidence="4 5">
    <name type="scientific">Nguyenibacter vanlangensis</name>
    <dbReference type="NCBI Taxonomy" id="1216886"/>
    <lineage>
        <taxon>Bacteria</taxon>
        <taxon>Pseudomonadati</taxon>
        <taxon>Pseudomonadota</taxon>
        <taxon>Alphaproteobacteria</taxon>
        <taxon>Acetobacterales</taxon>
        <taxon>Acetobacteraceae</taxon>
        <taxon>Nguyenibacter</taxon>
    </lineage>
</organism>